<dbReference type="RefSeq" id="WP_012703962.1">
    <property type="nucleotide sequence ID" value="NZ_CP013847.1"/>
</dbReference>
<name>A0A6B3X735_CLOBO</name>
<reference evidence="2 3" key="1">
    <citation type="submission" date="2019-04" db="EMBL/GenBank/DDBJ databases">
        <title>Genome sequencing of Clostridium botulinum Groups I-IV and Clostridium butyricum.</title>
        <authorList>
            <person name="Brunt J."/>
            <person name="Van Vliet A.H.M."/>
            <person name="Stringer S.C."/>
            <person name="Carter A.T."/>
            <person name="Peck M.W."/>
        </authorList>
    </citation>
    <scope>NUCLEOTIDE SEQUENCE [LARGE SCALE GENOMIC DNA]</scope>
    <source>
        <strain evidence="2 3">IFR 18/037</strain>
    </source>
</reference>
<proteinExistence type="predicted"/>
<protein>
    <submittedName>
        <fullName evidence="2">Glycosyltransferase</fullName>
    </submittedName>
</protein>
<evidence type="ECO:0000313" key="3">
    <source>
        <dbReference type="Proteomes" id="UP000478995"/>
    </source>
</evidence>
<sequence length="371" mass="43493">MVSVIIAVYNGEKYIKEAVESILNQTYKDIELIVVDDGSTDRTKEILTNYPNIKYVYQDNRGEGAARNLGTSLAKGDYIAFLDGDDLYKKDKIEKQINMLELNPEIDVVYCDLEVVDEKLKYINILKSEGVYDKREDLLPMMLYRQVVQGPICMMIRKKCSDAVKWKENYTYIVDYIYTINLAKKFNFKYLEEPLYVYRRHNNNLSNSHEKTLVEERRFLESIGIDEIGKIINNSSFDRYNRKILLAKILIKMLKYKEAQHILEEIKDIKKDEYVLLNLGNCFYKQGNIKEAQKCYESSLLINSTMAEAYNNLGCVISYFDKKAAFEMFKKALDTRKGYMDAQINLDRISNNSSDYKLTEKELRKVLTFYN</sequence>
<dbReference type="PANTHER" id="PTHR22916">
    <property type="entry name" value="GLYCOSYLTRANSFERASE"/>
    <property type="match status" value="1"/>
</dbReference>
<dbReference type="EMBL" id="SWOY01000002">
    <property type="protein sequence ID" value="NFG16678.1"/>
    <property type="molecule type" value="Genomic_DNA"/>
</dbReference>
<dbReference type="SMART" id="SM00028">
    <property type="entry name" value="TPR"/>
    <property type="match status" value="2"/>
</dbReference>
<dbReference type="Pfam" id="PF00515">
    <property type="entry name" value="TPR_1"/>
    <property type="match status" value="1"/>
</dbReference>
<dbReference type="PANTHER" id="PTHR22916:SF3">
    <property type="entry name" value="UDP-GLCNAC:BETAGAL BETA-1,3-N-ACETYLGLUCOSAMINYLTRANSFERASE-LIKE PROTEIN 1"/>
    <property type="match status" value="1"/>
</dbReference>
<dbReference type="Gene3D" id="1.25.40.10">
    <property type="entry name" value="Tetratricopeptide repeat domain"/>
    <property type="match status" value="1"/>
</dbReference>
<dbReference type="Pfam" id="PF00535">
    <property type="entry name" value="Glycos_transf_2"/>
    <property type="match status" value="1"/>
</dbReference>
<dbReference type="InterPro" id="IPR019734">
    <property type="entry name" value="TPR_rpt"/>
</dbReference>
<dbReference type="GO" id="GO:0016758">
    <property type="term" value="F:hexosyltransferase activity"/>
    <property type="evidence" value="ECO:0007669"/>
    <property type="project" value="UniProtKB-ARBA"/>
</dbReference>
<dbReference type="OrthoDB" id="9785185at2"/>
<dbReference type="Proteomes" id="UP000478995">
    <property type="component" value="Unassembled WGS sequence"/>
</dbReference>
<dbReference type="InterPro" id="IPR029044">
    <property type="entry name" value="Nucleotide-diphossugar_trans"/>
</dbReference>
<gene>
    <name evidence="2" type="ORF">FC794_07725</name>
</gene>
<keyword evidence="2" id="KW-0808">Transferase</keyword>
<dbReference type="SUPFAM" id="SSF53448">
    <property type="entry name" value="Nucleotide-diphospho-sugar transferases"/>
    <property type="match status" value="1"/>
</dbReference>
<dbReference type="Gene3D" id="3.90.550.10">
    <property type="entry name" value="Spore Coat Polysaccharide Biosynthesis Protein SpsA, Chain A"/>
    <property type="match status" value="1"/>
</dbReference>
<comment type="caution">
    <text evidence="2">The sequence shown here is derived from an EMBL/GenBank/DDBJ whole genome shotgun (WGS) entry which is preliminary data.</text>
</comment>
<dbReference type="SUPFAM" id="SSF48452">
    <property type="entry name" value="TPR-like"/>
    <property type="match status" value="1"/>
</dbReference>
<dbReference type="PROSITE" id="PS50005">
    <property type="entry name" value="TPR"/>
    <property type="match status" value="1"/>
</dbReference>
<evidence type="ECO:0000259" key="1">
    <source>
        <dbReference type="Pfam" id="PF00535"/>
    </source>
</evidence>
<organism evidence="2 3">
    <name type="scientific">Clostridium botulinum</name>
    <dbReference type="NCBI Taxonomy" id="1491"/>
    <lineage>
        <taxon>Bacteria</taxon>
        <taxon>Bacillati</taxon>
        <taxon>Bacillota</taxon>
        <taxon>Clostridia</taxon>
        <taxon>Eubacteriales</taxon>
        <taxon>Clostridiaceae</taxon>
        <taxon>Clostridium</taxon>
    </lineage>
</organism>
<feature type="domain" description="Glycosyltransferase 2-like" evidence="1">
    <location>
        <begin position="3"/>
        <end position="117"/>
    </location>
</feature>
<dbReference type="AlphaFoldDB" id="A0A6B3X735"/>
<accession>A0A6B3X735</accession>
<dbReference type="InterPro" id="IPR001173">
    <property type="entry name" value="Glyco_trans_2-like"/>
</dbReference>
<dbReference type="InterPro" id="IPR011990">
    <property type="entry name" value="TPR-like_helical_dom_sf"/>
</dbReference>
<evidence type="ECO:0000313" key="2">
    <source>
        <dbReference type="EMBL" id="NFG16678.1"/>
    </source>
</evidence>